<keyword evidence="2" id="KW-1185">Reference proteome</keyword>
<organism evidence="1 2">
    <name type="scientific">Pyronema omphalodes (strain CBS 100304)</name>
    <name type="common">Pyronema confluens</name>
    <dbReference type="NCBI Taxonomy" id="1076935"/>
    <lineage>
        <taxon>Eukaryota</taxon>
        <taxon>Fungi</taxon>
        <taxon>Dikarya</taxon>
        <taxon>Ascomycota</taxon>
        <taxon>Pezizomycotina</taxon>
        <taxon>Pezizomycetes</taxon>
        <taxon>Pezizales</taxon>
        <taxon>Pyronemataceae</taxon>
        <taxon>Pyronema</taxon>
    </lineage>
</organism>
<accession>U4LFH7</accession>
<evidence type="ECO:0000313" key="1">
    <source>
        <dbReference type="EMBL" id="CCX30844.1"/>
    </source>
</evidence>
<dbReference type="EMBL" id="HF935497">
    <property type="protein sequence ID" value="CCX30844.1"/>
    <property type="molecule type" value="Genomic_DNA"/>
</dbReference>
<protein>
    <submittedName>
        <fullName evidence="1">Uncharacterized protein</fullName>
    </submittedName>
</protein>
<evidence type="ECO:0000313" key="2">
    <source>
        <dbReference type="Proteomes" id="UP000018144"/>
    </source>
</evidence>
<dbReference type="AlphaFoldDB" id="U4LFH7"/>
<reference evidence="1 2" key="1">
    <citation type="journal article" date="2013" name="PLoS Genet.">
        <title>The genome and development-dependent transcriptomes of Pyronema confluens: a window into fungal evolution.</title>
        <authorList>
            <person name="Traeger S."/>
            <person name="Altegoer F."/>
            <person name="Freitag M."/>
            <person name="Gabaldon T."/>
            <person name="Kempken F."/>
            <person name="Kumar A."/>
            <person name="Marcet-Houben M."/>
            <person name="Poggeler S."/>
            <person name="Stajich J.E."/>
            <person name="Nowrousian M."/>
        </authorList>
    </citation>
    <scope>NUCLEOTIDE SEQUENCE [LARGE SCALE GENOMIC DNA]</scope>
    <source>
        <strain evidence="2">CBS 100304</strain>
        <tissue evidence="1">Vegetative mycelium</tissue>
    </source>
</reference>
<sequence length="156" mass="17893">MSYIRPLEPIEPPTPTWLLGPPNNPYEWRQGPIPTLPPISIPMISGDEGRDLPLLHPPRPPGPPAQNHFITRKQFQSREQNLRDLGLLRNPGELIDEPDTAKLRQAVKRWERCYRPQYNSLSSGQGHSRAQERIAELIIHAIKSYNEVLMVWEGRG</sequence>
<proteinExistence type="predicted"/>
<dbReference type="Proteomes" id="UP000018144">
    <property type="component" value="Unassembled WGS sequence"/>
</dbReference>
<name>U4LFH7_PYROM</name>
<gene>
    <name evidence="1" type="ORF">PCON_09445</name>
</gene>